<accession>A0A6J6VRG3</accession>
<dbReference type="CDD" id="cd06572">
    <property type="entry name" value="Histidinol_dh"/>
    <property type="match status" value="1"/>
</dbReference>
<dbReference type="SUPFAM" id="SSF53720">
    <property type="entry name" value="ALDH-like"/>
    <property type="match status" value="1"/>
</dbReference>
<reference evidence="2" key="1">
    <citation type="submission" date="2020-05" db="EMBL/GenBank/DDBJ databases">
        <authorList>
            <person name="Chiriac C."/>
            <person name="Salcher M."/>
            <person name="Ghai R."/>
            <person name="Kavagutti S V."/>
        </authorList>
    </citation>
    <scope>NUCLEOTIDE SEQUENCE</scope>
</reference>
<proteinExistence type="predicted"/>
<evidence type="ECO:0000256" key="1">
    <source>
        <dbReference type="ARBA" id="ARBA00023002"/>
    </source>
</evidence>
<dbReference type="AlphaFoldDB" id="A0A6J6VRG3"/>
<dbReference type="InterPro" id="IPR012131">
    <property type="entry name" value="Hstdl_DH"/>
</dbReference>
<dbReference type="Pfam" id="PF00815">
    <property type="entry name" value="Histidinol_dh"/>
    <property type="match status" value="1"/>
</dbReference>
<dbReference type="PANTHER" id="PTHR21256">
    <property type="entry name" value="HISTIDINOL DEHYDROGENASE HDH"/>
    <property type="match status" value="1"/>
</dbReference>
<dbReference type="Gene3D" id="1.20.5.1300">
    <property type="match status" value="1"/>
</dbReference>
<sequence>MSRTTKVDKQFTIEDIVNDVKNRGDAAVAEWSALLDGVEERAPQKAVPSGDIPGDAVLFAADAIRRWHAAQMPATVTMEVNPGVSLERRWVPIQTVGLYVPSGLVSSLLMTAIPAQEAGVEKIVICTPPRGAENVAAAAKLIGISVVFVVGGAQAIAAMAYGTATIPKVDKIFGPGGGAVNTAKLLVSQVVAIDLPAGPSEVVVAADPGIEESLIEQELAAQLEHGPDSRAFVVRVGDDLDAAVAEIDGHAAEHVALLGPRAESLAPRIRNAGAVFVGRYAPVPAGDYATGGNHVLPTGGWARSTGGLGIEAYMKTVTIQRISEEGLALLAPTIEALAELEGLPNHKATARR</sequence>
<dbReference type="PANTHER" id="PTHR21256:SF2">
    <property type="entry name" value="HISTIDINE BIOSYNTHESIS TRIFUNCTIONAL PROTEIN"/>
    <property type="match status" value="1"/>
</dbReference>
<gene>
    <name evidence="2" type="ORF">UFOPK2958_00086</name>
</gene>
<dbReference type="GO" id="GO:0004399">
    <property type="term" value="F:histidinol dehydrogenase activity"/>
    <property type="evidence" value="ECO:0007669"/>
    <property type="project" value="TreeGrafter"/>
</dbReference>
<organism evidence="2">
    <name type="scientific">freshwater metagenome</name>
    <dbReference type="NCBI Taxonomy" id="449393"/>
    <lineage>
        <taxon>unclassified sequences</taxon>
        <taxon>metagenomes</taxon>
        <taxon>ecological metagenomes</taxon>
    </lineage>
</organism>
<evidence type="ECO:0000313" key="2">
    <source>
        <dbReference type="EMBL" id="CAB4774134.1"/>
    </source>
</evidence>
<keyword evidence="1" id="KW-0560">Oxidoreductase</keyword>
<dbReference type="EMBL" id="CAFAAB010000004">
    <property type="protein sequence ID" value="CAB4774134.1"/>
    <property type="molecule type" value="Genomic_DNA"/>
</dbReference>
<dbReference type="InterPro" id="IPR016161">
    <property type="entry name" value="Ald_DH/histidinol_DH"/>
</dbReference>
<dbReference type="GO" id="GO:0005829">
    <property type="term" value="C:cytosol"/>
    <property type="evidence" value="ECO:0007669"/>
    <property type="project" value="TreeGrafter"/>
</dbReference>
<dbReference type="GO" id="GO:0051287">
    <property type="term" value="F:NAD binding"/>
    <property type="evidence" value="ECO:0007669"/>
    <property type="project" value="InterPro"/>
</dbReference>
<dbReference type="PRINTS" id="PR00083">
    <property type="entry name" value="HOLDHDRGNASE"/>
</dbReference>
<protein>
    <submittedName>
        <fullName evidence="2">Unannotated protein</fullName>
    </submittedName>
</protein>
<dbReference type="Gene3D" id="3.40.50.1980">
    <property type="entry name" value="Nitrogenase molybdenum iron protein domain"/>
    <property type="match status" value="2"/>
</dbReference>
<dbReference type="GO" id="GO:0000105">
    <property type="term" value="P:L-histidine biosynthetic process"/>
    <property type="evidence" value="ECO:0007669"/>
    <property type="project" value="TreeGrafter"/>
</dbReference>
<name>A0A6J6VRG3_9ZZZZ</name>
<dbReference type="GO" id="GO:0046872">
    <property type="term" value="F:metal ion binding"/>
    <property type="evidence" value="ECO:0007669"/>
    <property type="project" value="InterPro"/>
</dbReference>